<accession>A0A6N7PMQ9</accession>
<dbReference type="Proteomes" id="UP000440224">
    <property type="component" value="Unassembled WGS sequence"/>
</dbReference>
<evidence type="ECO:0000256" key="1">
    <source>
        <dbReference type="SAM" id="MobiDB-lite"/>
    </source>
</evidence>
<dbReference type="OrthoDB" id="5520474at2"/>
<name>A0A6N7PMQ9_9BACT</name>
<protein>
    <submittedName>
        <fullName evidence="2">Uncharacterized protein</fullName>
    </submittedName>
</protein>
<dbReference type="AlphaFoldDB" id="A0A6N7PMQ9"/>
<keyword evidence="3" id="KW-1185">Reference proteome</keyword>
<proteinExistence type="predicted"/>
<evidence type="ECO:0000313" key="3">
    <source>
        <dbReference type="Proteomes" id="UP000440224"/>
    </source>
</evidence>
<dbReference type="RefSeq" id="WP_153819920.1">
    <property type="nucleotide sequence ID" value="NZ_WJIE01000004.1"/>
</dbReference>
<comment type="caution">
    <text evidence="2">The sequence shown here is derived from an EMBL/GenBank/DDBJ whole genome shotgun (WGS) entry which is preliminary data.</text>
</comment>
<reference evidence="2 3" key="1">
    <citation type="submission" date="2019-10" db="EMBL/GenBank/DDBJ databases">
        <title>A soil myxobacterium in the family Polyangiaceae.</title>
        <authorList>
            <person name="Li Y."/>
            <person name="Wang J."/>
        </authorList>
    </citation>
    <scope>NUCLEOTIDE SEQUENCE [LARGE SCALE GENOMIC DNA]</scope>
    <source>
        <strain evidence="2 3">DSM 14734</strain>
    </source>
</reference>
<feature type="region of interest" description="Disordered" evidence="1">
    <location>
        <begin position="233"/>
        <end position="257"/>
    </location>
</feature>
<gene>
    <name evidence="2" type="ORF">GF068_14060</name>
</gene>
<dbReference type="EMBL" id="WJIE01000004">
    <property type="protein sequence ID" value="MRG93047.1"/>
    <property type="molecule type" value="Genomic_DNA"/>
</dbReference>
<organism evidence="2 3">
    <name type="scientific">Polyangium spumosum</name>
    <dbReference type="NCBI Taxonomy" id="889282"/>
    <lineage>
        <taxon>Bacteria</taxon>
        <taxon>Pseudomonadati</taxon>
        <taxon>Myxococcota</taxon>
        <taxon>Polyangia</taxon>
        <taxon>Polyangiales</taxon>
        <taxon>Polyangiaceae</taxon>
        <taxon>Polyangium</taxon>
    </lineage>
</organism>
<feature type="compositionally biased region" description="Basic and acidic residues" evidence="1">
    <location>
        <begin position="233"/>
        <end position="243"/>
    </location>
</feature>
<sequence length="257" mass="27926">MDAEFDPSVYVRSPKLDVPGAVALSTKLLAATPKHAPLAVKKAAKALRQKAVSLQTTWKERDRVAKRPDARPFDVLADHAMSRLFGRIEDYSGLPEETHPLAARAGFLVATLFPTGLSFLKADYASQWAETQKRLERIDEEQLAADIDAVAGPEFLAEVRRIHKLYGQAIGVTKARAEVATPSLAVPLREVGAAIALHALQLVAVCLDEEASIESRAAARDALRPLDEYRANAARRDTAKEPEEAAAAEAEIPEVHP</sequence>
<evidence type="ECO:0000313" key="2">
    <source>
        <dbReference type="EMBL" id="MRG93047.1"/>
    </source>
</evidence>